<dbReference type="EMBL" id="LN868939">
    <property type="protein sequence ID" value="CRY79862.1"/>
    <property type="molecule type" value="Genomic_DNA"/>
</dbReference>
<dbReference type="RefSeq" id="WP_060593574.1">
    <property type="nucleotide sequence ID" value="NZ_CP031418.1"/>
</dbReference>
<sequence>MAIKAATPRDTDTIIFGAGIPNYYTWWKSFEPNFDPSSEAPDDWRYTVTAEHPKDEQATVTKEIGHTDLMRAVRVVARKDSGHRETLRKECNNLIFNVDECDMDASDADVVLQLAVYGEVIFG</sequence>
<protein>
    <submittedName>
        <fullName evidence="1">Uncharacterized protein</fullName>
    </submittedName>
</protein>
<reference evidence="2" key="1">
    <citation type="submission" date="2015-03" db="EMBL/GenBank/DDBJ databases">
        <authorList>
            <consortium name="Pathogen Informatics"/>
        </authorList>
    </citation>
    <scope>NUCLEOTIDE SEQUENCE [LARGE SCALE GENOMIC DNA]</scope>
    <source>
        <strain evidence="2">NCTC11134</strain>
        <plasmid evidence="2">2</plasmid>
    </source>
</reference>
<geneLocation type="plasmid" evidence="1">
    <name>2</name>
</geneLocation>
<keyword evidence="1" id="KW-0614">Plasmid</keyword>
<dbReference type="AlphaFoldDB" id="A0A0H5NWK7"/>
<accession>A0A0H5NWK7</accession>
<gene>
    <name evidence="1" type="ORF">ERS450000_03516</name>
</gene>
<evidence type="ECO:0000313" key="1">
    <source>
        <dbReference type="EMBL" id="CRY79862.1"/>
    </source>
</evidence>
<evidence type="ECO:0000313" key="2">
    <source>
        <dbReference type="Proteomes" id="UP000057820"/>
    </source>
</evidence>
<dbReference type="KEGG" id="nfr:ERS450000_03516"/>
<dbReference type="Proteomes" id="UP000057820">
    <property type="component" value="Plasmid 2"/>
</dbReference>
<organism evidence="1 2">
    <name type="scientific">Nocardia farcinica</name>
    <dbReference type="NCBI Taxonomy" id="37329"/>
    <lineage>
        <taxon>Bacteria</taxon>
        <taxon>Bacillati</taxon>
        <taxon>Actinomycetota</taxon>
        <taxon>Actinomycetes</taxon>
        <taxon>Mycobacteriales</taxon>
        <taxon>Nocardiaceae</taxon>
        <taxon>Nocardia</taxon>
    </lineage>
</organism>
<name>A0A0H5NWK7_NOCFR</name>
<proteinExistence type="predicted"/>